<dbReference type="InterPro" id="IPR018060">
    <property type="entry name" value="HTH_AraC"/>
</dbReference>
<dbReference type="Proteomes" id="UP000256708">
    <property type="component" value="Unassembled WGS sequence"/>
</dbReference>
<dbReference type="OrthoDB" id="799767at2"/>
<dbReference type="PANTHER" id="PTHR47893:SF1">
    <property type="entry name" value="REGULATORY PROTEIN PCHR"/>
    <property type="match status" value="1"/>
</dbReference>
<dbReference type="InterPro" id="IPR009057">
    <property type="entry name" value="Homeodomain-like_sf"/>
</dbReference>
<dbReference type="InterPro" id="IPR020449">
    <property type="entry name" value="Tscrpt_reg_AraC-type_HTH"/>
</dbReference>
<keyword evidence="3" id="KW-0804">Transcription</keyword>
<dbReference type="AlphaFoldDB" id="A0A3D8LC95"/>
<comment type="caution">
    <text evidence="5">The sequence shown here is derived from an EMBL/GenBank/DDBJ whole genome shotgun (WGS) entry which is preliminary data.</text>
</comment>
<evidence type="ECO:0000313" key="6">
    <source>
        <dbReference type="Proteomes" id="UP000256708"/>
    </source>
</evidence>
<dbReference type="InterPro" id="IPR053142">
    <property type="entry name" value="PchR_regulatory_protein"/>
</dbReference>
<dbReference type="Pfam" id="PF12833">
    <property type="entry name" value="HTH_18"/>
    <property type="match status" value="1"/>
</dbReference>
<keyword evidence="6" id="KW-1185">Reference proteome</keyword>
<feature type="domain" description="HTH araC/xylS-type" evidence="4">
    <location>
        <begin position="233"/>
        <end position="330"/>
    </location>
</feature>
<dbReference type="PRINTS" id="PR00032">
    <property type="entry name" value="HTHARAC"/>
</dbReference>
<dbReference type="Gene3D" id="1.10.10.60">
    <property type="entry name" value="Homeodomain-like"/>
    <property type="match status" value="2"/>
</dbReference>
<evidence type="ECO:0000313" key="5">
    <source>
        <dbReference type="EMBL" id="RDV14906.1"/>
    </source>
</evidence>
<evidence type="ECO:0000256" key="2">
    <source>
        <dbReference type="ARBA" id="ARBA00023125"/>
    </source>
</evidence>
<dbReference type="InterPro" id="IPR018062">
    <property type="entry name" value="HTH_AraC-typ_CS"/>
</dbReference>
<gene>
    <name evidence="5" type="ORF">DXT99_11470</name>
</gene>
<name>A0A3D8LC95_9BACT</name>
<sequence length="330" mass="38235">MQIDSKLDAVDAWICNETLATVYDNCCVPQEKEVVLEDPAISLLRSTQISAKGLFIIETQMVFNQPVCDNFQVTGESIILGFYLEGDASAEITGLLQHSVHPPNVHYICYTPSFKAEFRMPPNKLHRYFLVILSKEFYFRLLHQHSELHQEFADKVLQGRHTYLSDNPLEITPEMKWVLNDIRNCQRTGPLKRLFLEAKIMELLMLQLEQYQKPQEQQIRNSILRGDDAQRIAEARAILEENYQNPPTIQELARLVYLNETKLKQGFKTCCNHTIHGYVVWLRMEKARQLLQQSQQSIGDIAYQVGYKNSAHFTSAFKKHFGFLPSEIKV</sequence>
<protein>
    <submittedName>
        <fullName evidence="5">AraC family transcriptional regulator</fullName>
    </submittedName>
</protein>
<keyword evidence="2" id="KW-0238">DNA-binding</keyword>
<dbReference type="PROSITE" id="PS01124">
    <property type="entry name" value="HTH_ARAC_FAMILY_2"/>
    <property type="match status" value="1"/>
</dbReference>
<evidence type="ECO:0000259" key="4">
    <source>
        <dbReference type="PROSITE" id="PS01124"/>
    </source>
</evidence>
<proteinExistence type="predicted"/>
<dbReference type="RefSeq" id="WP_115565698.1">
    <property type="nucleotide sequence ID" value="NZ_QRGR01000011.1"/>
</dbReference>
<reference evidence="6" key="1">
    <citation type="submission" date="2018-08" db="EMBL/GenBank/DDBJ databases">
        <authorList>
            <person name="Liu Z.-W."/>
            <person name="Du Z.-J."/>
        </authorList>
    </citation>
    <scope>NUCLEOTIDE SEQUENCE [LARGE SCALE GENOMIC DNA]</scope>
    <source>
        <strain evidence="6">H4X</strain>
    </source>
</reference>
<dbReference type="EMBL" id="QRGR01000011">
    <property type="protein sequence ID" value="RDV14906.1"/>
    <property type="molecule type" value="Genomic_DNA"/>
</dbReference>
<dbReference type="GO" id="GO:0003700">
    <property type="term" value="F:DNA-binding transcription factor activity"/>
    <property type="evidence" value="ECO:0007669"/>
    <property type="project" value="InterPro"/>
</dbReference>
<dbReference type="SUPFAM" id="SSF46689">
    <property type="entry name" value="Homeodomain-like"/>
    <property type="match status" value="2"/>
</dbReference>
<dbReference type="PROSITE" id="PS00041">
    <property type="entry name" value="HTH_ARAC_FAMILY_1"/>
    <property type="match status" value="1"/>
</dbReference>
<organism evidence="5 6">
    <name type="scientific">Pontibacter diazotrophicus</name>
    <dbReference type="NCBI Taxonomy" id="1400979"/>
    <lineage>
        <taxon>Bacteria</taxon>
        <taxon>Pseudomonadati</taxon>
        <taxon>Bacteroidota</taxon>
        <taxon>Cytophagia</taxon>
        <taxon>Cytophagales</taxon>
        <taxon>Hymenobacteraceae</taxon>
        <taxon>Pontibacter</taxon>
    </lineage>
</organism>
<evidence type="ECO:0000256" key="1">
    <source>
        <dbReference type="ARBA" id="ARBA00023015"/>
    </source>
</evidence>
<dbReference type="GO" id="GO:0043565">
    <property type="term" value="F:sequence-specific DNA binding"/>
    <property type="evidence" value="ECO:0007669"/>
    <property type="project" value="InterPro"/>
</dbReference>
<keyword evidence="1" id="KW-0805">Transcription regulation</keyword>
<evidence type="ECO:0000256" key="3">
    <source>
        <dbReference type="ARBA" id="ARBA00023163"/>
    </source>
</evidence>
<dbReference type="PANTHER" id="PTHR47893">
    <property type="entry name" value="REGULATORY PROTEIN PCHR"/>
    <property type="match status" value="1"/>
</dbReference>
<accession>A0A3D8LC95</accession>
<dbReference type="SMART" id="SM00342">
    <property type="entry name" value="HTH_ARAC"/>
    <property type="match status" value="1"/>
</dbReference>